<name>A0A4Q9QCA6_9APHY</name>
<dbReference type="Proteomes" id="UP000292082">
    <property type="component" value="Unassembled WGS sequence"/>
</dbReference>
<accession>A0A4Q9QCA6</accession>
<keyword evidence="2" id="KW-1185">Reference proteome</keyword>
<dbReference type="AlphaFoldDB" id="A0A4Q9QCA6"/>
<dbReference type="EMBL" id="ML145084">
    <property type="protein sequence ID" value="TBU65255.1"/>
    <property type="molecule type" value="Genomic_DNA"/>
</dbReference>
<proteinExistence type="predicted"/>
<evidence type="ECO:0000313" key="2">
    <source>
        <dbReference type="Proteomes" id="UP000292082"/>
    </source>
</evidence>
<gene>
    <name evidence="1" type="ORF">BD310DRAFT_911009</name>
</gene>
<reference evidence="1 2" key="1">
    <citation type="submission" date="2019-01" db="EMBL/GenBank/DDBJ databases">
        <title>Draft genome sequences of three monokaryotic isolates of the white-rot basidiomycete fungus Dichomitus squalens.</title>
        <authorList>
            <consortium name="DOE Joint Genome Institute"/>
            <person name="Lopez S.C."/>
            <person name="Andreopoulos B."/>
            <person name="Pangilinan J."/>
            <person name="Lipzen A."/>
            <person name="Riley R."/>
            <person name="Ahrendt S."/>
            <person name="Ng V."/>
            <person name="Barry K."/>
            <person name="Daum C."/>
            <person name="Grigoriev I.V."/>
            <person name="Hilden K.S."/>
            <person name="Makela M.R."/>
            <person name="de Vries R.P."/>
        </authorList>
    </citation>
    <scope>NUCLEOTIDE SEQUENCE [LARGE SCALE GENOMIC DNA]</scope>
    <source>
        <strain evidence="1 2">CBS 464.89</strain>
    </source>
</reference>
<organism evidence="1 2">
    <name type="scientific">Dichomitus squalens</name>
    <dbReference type="NCBI Taxonomy" id="114155"/>
    <lineage>
        <taxon>Eukaryota</taxon>
        <taxon>Fungi</taxon>
        <taxon>Dikarya</taxon>
        <taxon>Basidiomycota</taxon>
        <taxon>Agaricomycotina</taxon>
        <taxon>Agaricomycetes</taxon>
        <taxon>Polyporales</taxon>
        <taxon>Polyporaceae</taxon>
        <taxon>Dichomitus</taxon>
    </lineage>
</organism>
<evidence type="ECO:0000313" key="1">
    <source>
        <dbReference type="EMBL" id="TBU65255.1"/>
    </source>
</evidence>
<dbReference type="STRING" id="114155.A0A4Q9QCA6"/>
<sequence>MPNMPSCIRLPPELCDQTIDHLWDDLESLRACSLTCKDWLPGSRYHLFRNVRLRHSDDVTRFRALLTSSPGIAPCVRKLSLSADYDRSAEDGAAREDDAWVNSAAELFPMLQHVTTLALARVRWHALSGDTRAAFAGLFKSVRQLFLFEVSFDASRDVVAFLSAFPALQELYFQAVSWANDSPSPFDDPRPDAMLDTSRMQLSYLFLDPKSSPTLVTEWLLQRPDEQRLQTIQLCWRELDNTKSVGDLLQASGSSLESLQVEFPAGLSADAAIQNHLSLAHNTGLRALHFGGLDVRASGGFVSHRLFPWVTVMLSQVRSRHLQEVSFALEIASVDDLLALDWARIDRDLSREEFHGLMVMFYVSCEREGVEKEVRREISERLGGFQKRGTLCISCI</sequence>
<evidence type="ECO:0008006" key="3">
    <source>
        <dbReference type="Google" id="ProtNLM"/>
    </source>
</evidence>
<protein>
    <recommendedName>
        <fullName evidence="3">F-box domain-containing protein</fullName>
    </recommendedName>
</protein>